<evidence type="ECO:0000259" key="2">
    <source>
        <dbReference type="PROSITE" id="PS51677"/>
    </source>
</evidence>
<dbReference type="Proteomes" id="UP000268059">
    <property type="component" value="Chromosome"/>
</dbReference>
<dbReference type="CDD" id="cd10944">
    <property type="entry name" value="CE4_SmPgdA_like"/>
    <property type="match status" value="1"/>
</dbReference>
<accession>A0A3G9JAV8</accession>
<evidence type="ECO:0000313" key="3">
    <source>
        <dbReference type="EMBL" id="BBH27716.1"/>
    </source>
</evidence>
<protein>
    <recommendedName>
        <fullName evidence="2">NodB homology domain-containing protein</fullName>
    </recommendedName>
</protein>
<gene>
    <name evidence="3" type="ORF">SG0102_26500</name>
</gene>
<sequence>MMKKMMISAMAAMMLMAPQTALAKTQKTVYLTFDDGPSRNTLKVLNILDKNHVKGTFFVTGQQPQCFPYIKMMAQKGHAIGLHTYSHNYAKVYASVNAFNKDLDQIQKVVVKETGHQSKLVRFPGGTNNTVSRHYGYKVMTKLTRSMNAQGYNYIDWNVETGDATGRPLSPTQLAKNACVPMKNVVILMHDTSAKDNTVKALPMIIQYYKDRGYTFKKVNANTRCRFKPAN</sequence>
<dbReference type="PANTHER" id="PTHR10587">
    <property type="entry name" value="GLYCOSYL TRANSFERASE-RELATED"/>
    <property type="match status" value="1"/>
</dbReference>
<dbReference type="RefSeq" id="WP_125120418.1">
    <property type="nucleotide sequence ID" value="NZ_AP019309.1"/>
</dbReference>
<name>A0A3G9JAV8_9FIRM</name>
<keyword evidence="4" id="KW-1185">Reference proteome</keyword>
<evidence type="ECO:0000256" key="1">
    <source>
        <dbReference type="SAM" id="SignalP"/>
    </source>
</evidence>
<dbReference type="Gene3D" id="3.20.20.370">
    <property type="entry name" value="Glycoside hydrolase/deacetylase"/>
    <property type="match status" value="1"/>
</dbReference>
<feature type="domain" description="NodB homology" evidence="2">
    <location>
        <begin position="27"/>
        <end position="217"/>
    </location>
</feature>
<organism evidence="3 4">
    <name type="scientific">Intestinibaculum porci</name>
    <dbReference type="NCBI Taxonomy" id="2487118"/>
    <lineage>
        <taxon>Bacteria</taxon>
        <taxon>Bacillati</taxon>
        <taxon>Bacillota</taxon>
        <taxon>Erysipelotrichia</taxon>
        <taxon>Erysipelotrichales</taxon>
        <taxon>Erysipelotrichaceae</taxon>
        <taxon>Intestinibaculum</taxon>
    </lineage>
</organism>
<dbReference type="GO" id="GO:0016810">
    <property type="term" value="F:hydrolase activity, acting on carbon-nitrogen (but not peptide) bonds"/>
    <property type="evidence" value="ECO:0007669"/>
    <property type="project" value="InterPro"/>
</dbReference>
<dbReference type="KEGG" id="ebm:SG0102_26500"/>
<evidence type="ECO:0000313" key="4">
    <source>
        <dbReference type="Proteomes" id="UP000268059"/>
    </source>
</evidence>
<dbReference type="InterPro" id="IPR050248">
    <property type="entry name" value="Polysacc_deacetylase_ArnD"/>
</dbReference>
<feature type="chain" id="PRO_5018294658" description="NodB homology domain-containing protein" evidence="1">
    <location>
        <begin position="24"/>
        <end position="231"/>
    </location>
</feature>
<dbReference type="InterPro" id="IPR011330">
    <property type="entry name" value="Glyco_hydro/deAcase_b/a-brl"/>
</dbReference>
<keyword evidence="1" id="KW-0732">Signal</keyword>
<dbReference type="Pfam" id="PF01522">
    <property type="entry name" value="Polysacc_deac_1"/>
    <property type="match status" value="1"/>
</dbReference>
<dbReference type="OrthoDB" id="9806342at2"/>
<dbReference type="PANTHER" id="PTHR10587:SF125">
    <property type="entry name" value="POLYSACCHARIDE DEACETYLASE YHEN-RELATED"/>
    <property type="match status" value="1"/>
</dbReference>
<dbReference type="GO" id="GO:0005975">
    <property type="term" value="P:carbohydrate metabolic process"/>
    <property type="evidence" value="ECO:0007669"/>
    <property type="project" value="InterPro"/>
</dbReference>
<dbReference type="SUPFAM" id="SSF88713">
    <property type="entry name" value="Glycoside hydrolase/deacetylase"/>
    <property type="match status" value="1"/>
</dbReference>
<dbReference type="InterPro" id="IPR002509">
    <property type="entry name" value="NODB_dom"/>
</dbReference>
<feature type="signal peptide" evidence="1">
    <location>
        <begin position="1"/>
        <end position="23"/>
    </location>
</feature>
<dbReference type="FunCoup" id="A0A3G9JAV8">
    <property type="interactions" value="16"/>
</dbReference>
<dbReference type="AlphaFoldDB" id="A0A3G9JAV8"/>
<reference evidence="3 4" key="1">
    <citation type="submission" date="2018-11" db="EMBL/GenBank/DDBJ databases">
        <title>Novel Erysipelotrichaceae bacterium isolated from small intestine of a swine.</title>
        <authorList>
            <person name="Kim J.S."/>
            <person name="Choe H."/>
            <person name="Lee Y.R."/>
            <person name="Kim K.M."/>
            <person name="Park D.S."/>
        </authorList>
    </citation>
    <scope>NUCLEOTIDE SEQUENCE [LARGE SCALE GENOMIC DNA]</scope>
    <source>
        <strain evidence="3 4">SG0102</strain>
    </source>
</reference>
<dbReference type="InParanoid" id="A0A3G9JAV8"/>
<dbReference type="PROSITE" id="PS51677">
    <property type="entry name" value="NODB"/>
    <property type="match status" value="1"/>
</dbReference>
<proteinExistence type="predicted"/>
<dbReference type="EMBL" id="AP019309">
    <property type="protein sequence ID" value="BBH27716.1"/>
    <property type="molecule type" value="Genomic_DNA"/>
</dbReference>